<name>A0A4S3ZS40_9FLAO</name>
<dbReference type="AlphaFoldDB" id="A0A4S3ZS40"/>
<sequence length="204" mass="23931">MARSKPIGLRQIDKPEDPSKVIVSFPKPADVLAEPKHFDQEILLPQYSIPGNVIKPEFADLIFHFIVTPVFLDYADFRLTADNKYEIVSYSETPIANFDEEFIEWCADEMSDNFHGYEDEPTYFEVDKSVTRKSLYMGGEPIWDQTTYEKDHVRKTDYTLDIFKDENGELMQYIATLYDSRVYGSYNLFYSPKTRLIRQFHQST</sequence>
<gene>
    <name evidence="1" type="ORF">E6C50_14385</name>
</gene>
<accession>A0A4S3ZS40</accession>
<dbReference type="OrthoDB" id="1277167at2"/>
<dbReference type="EMBL" id="SSNZ01000008">
    <property type="protein sequence ID" value="THF48468.1"/>
    <property type="molecule type" value="Genomic_DNA"/>
</dbReference>
<proteinExistence type="predicted"/>
<reference evidence="1 2" key="1">
    <citation type="submission" date="2019-04" db="EMBL/GenBank/DDBJ databases">
        <title>Flavobacterium sp. nov. isolated from construction timber.</title>
        <authorList>
            <person name="Lin S.-Y."/>
            <person name="Chang C.-T."/>
            <person name="Young C.-C."/>
        </authorList>
    </citation>
    <scope>NUCLEOTIDE SEQUENCE [LARGE SCALE GENOMIC DNA]</scope>
    <source>
        <strain evidence="1 2">CC-CTC003</strain>
    </source>
</reference>
<organism evidence="1 2">
    <name type="scientific">Flavobacterium supellecticarium</name>
    <dbReference type="NCBI Taxonomy" id="2565924"/>
    <lineage>
        <taxon>Bacteria</taxon>
        <taxon>Pseudomonadati</taxon>
        <taxon>Bacteroidota</taxon>
        <taxon>Flavobacteriia</taxon>
        <taxon>Flavobacteriales</taxon>
        <taxon>Flavobacteriaceae</taxon>
        <taxon>Flavobacterium</taxon>
    </lineage>
</organism>
<keyword evidence="2" id="KW-1185">Reference proteome</keyword>
<comment type="caution">
    <text evidence="1">The sequence shown here is derived from an EMBL/GenBank/DDBJ whole genome shotgun (WGS) entry which is preliminary data.</text>
</comment>
<evidence type="ECO:0000313" key="2">
    <source>
        <dbReference type="Proteomes" id="UP000307507"/>
    </source>
</evidence>
<dbReference type="RefSeq" id="WP_136403930.1">
    <property type="nucleotide sequence ID" value="NZ_SSNZ01000008.1"/>
</dbReference>
<evidence type="ECO:0000313" key="1">
    <source>
        <dbReference type="EMBL" id="THF48468.1"/>
    </source>
</evidence>
<protein>
    <submittedName>
        <fullName evidence="1">Uncharacterized protein</fullName>
    </submittedName>
</protein>
<dbReference type="Proteomes" id="UP000307507">
    <property type="component" value="Unassembled WGS sequence"/>
</dbReference>